<reference evidence="12" key="1">
    <citation type="journal article" date="2019" name="Int. J. Syst. Evol. Microbiol.">
        <title>The Global Catalogue of Microorganisms (GCM) 10K type strain sequencing project: providing services to taxonomists for standard genome sequencing and annotation.</title>
        <authorList>
            <consortium name="The Broad Institute Genomics Platform"/>
            <consortium name="The Broad Institute Genome Sequencing Center for Infectious Disease"/>
            <person name="Wu L."/>
            <person name="Ma J."/>
        </authorList>
    </citation>
    <scope>NUCLEOTIDE SEQUENCE [LARGE SCALE GENOMIC DNA]</scope>
    <source>
        <strain evidence="12">DFY41</strain>
    </source>
</reference>
<dbReference type="PANTHER" id="PTHR38686:SF1">
    <property type="entry name" value="APOLIPOPROTEIN N-ACYLTRANSFERASE"/>
    <property type="match status" value="1"/>
</dbReference>
<comment type="caution">
    <text evidence="11">The sequence shown here is derived from an EMBL/GenBank/DDBJ whole genome shotgun (WGS) entry which is preliminary data.</text>
</comment>
<dbReference type="Gene3D" id="3.60.110.10">
    <property type="entry name" value="Carbon-nitrogen hydrolase"/>
    <property type="match status" value="1"/>
</dbReference>
<proteinExistence type="inferred from homology"/>
<keyword evidence="2 8" id="KW-1003">Cell membrane</keyword>
<sequence>MAGSIGAGLAIAAASPPWDQPWMLPIGVALLVVSVASTRPLQSLALGYAFGATYLLTLTFWMRVVGVDAWLLVGLVVSLYFSLLGAAVAMATRLPWWPVWVASLWAADEILVSTWPLGGFPWARLVWGTSDTPYAEWLPLVGATGVSFIVALSGALLAWLVLRPIGRLRVGVAAGVLAPVLLLPGALAPGPQPAPEPTVTIGVVQPDVPGSGDDLLAVHREVTRNLTHATARLGARVRRDDVARPDLVLWPENSTAVDPFRDASTHQTIASAVEAVGVPVLVGAIVDGAQPGGVTNQGIVWTPRGVTTERYVKHHPVPFGEYVPFRSWLDRFGIGRLSKVARDMEAGTQSVPLQVDGLTVADLICFDVVFDDPLLDQVLAGAEVVTVQTSNATFINTAQPEQQFAITRLRAMEVGRSVVVASTNGISGAIAPNGSVLARMTPRETDAVVVEVPRRRSITPAVTLAAPIKALALIAAGVGMAWAGIRRLPSPRSCHRRDLQAPVDQSDESGQA</sequence>
<keyword evidence="7 8" id="KW-0012">Acyltransferase</keyword>
<evidence type="ECO:0000313" key="11">
    <source>
        <dbReference type="EMBL" id="MFC5175107.1"/>
    </source>
</evidence>
<name>A0ABW0BDG4_9ACTN</name>
<comment type="pathway">
    <text evidence="8">Protein modification; lipoprotein biosynthesis (N-acyl transfer).</text>
</comment>
<dbReference type="PROSITE" id="PS50263">
    <property type="entry name" value="CN_HYDROLASE"/>
    <property type="match status" value="1"/>
</dbReference>
<keyword evidence="4 8" id="KW-0812">Transmembrane</keyword>
<accession>A0ABW0BDG4</accession>
<protein>
    <recommendedName>
        <fullName evidence="8">Apolipoprotein N-acyltransferase</fullName>
        <shortName evidence="8">ALP N-acyltransferase</shortName>
        <ecNumber evidence="8">2.3.1.269</ecNumber>
    </recommendedName>
</protein>
<feature type="transmembrane region" description="Helical" evidence="8">
    <location>
        <begin position="137"/>
        <end position="161"/>
    </location>
</feature>
<keyword evidence="6 8" id="KW-0472">Membrane</keyword>
<evidence type="ECO:0000256" key="4">
    <source>
        <dbReference type="ARBA" id="ARBA00022692"/>
    </source>
</evidence>
<evidence type="ECO:0000256" key="7">
    <source>
        <dbReference type="ARBA" id="ARBA00023315"/>
    </source>
</evidence>
<evidence type="ECO:0000256" key="5">
    <source>
        <dbReference type="ARBA" id="ARBA00022989"/>
    </source>
</evidence>
<dbReference type="SUPFAM" id="SSF56317">
    <property type="entry name" value="Carbon-nitrogen hydrolase"/>
    <property type="match status" value="1"/>
</dbReference>
<dbReference type="Pfam" id="PF00795">
    <property type="entry name" value="CN_hydrolase"/>
    <property type="match status" value="1"/>
</dbReference>
<evidence type="ECO:0000256" key="8">
    <source>
        <dbReference type="HAMAP-Rule" id="MF_01148"/>
    </source>
</evidence>
<dbReference type="InterPro" id="IPR045378">
    <property type="entry name" value="LNT_N"/>
</dbReference>
<feature type="transmembrane region" description="Helical" evidence="8">
    <location>
        <begin position="97"/>
        <end position="117"/>
    </location>
</feature>
<dbReference type="Pfam" id="PF20154">
    <property type="entry name" value="LNT_N"/>
    <property type="match status" value="1"/>
</dbReference>
<evidence type="ECO:0000256" key="3">
    <source>
        <dbReference type="ARBA" id="ARBA00022679"/>
    </source>
</evidence>
<dbReference type="GO" id="GO:0016746">
    <property type="term" value="F:acyltransferase activity"/>
    <property type="evidence" value="ECO:0007669"/>
    <property type="project" value="UniProtKB-KW"/>
</dbReference>
<feature type="transmembrane region" description="Helical" evidence="8">
    <location>
        <begin position="168"/>
        <end position="187"/>
    </location>
</feature>
<feature type="transmembrane region" description="Helical" evidence="8">
    <location>
        <begin position="45"/>
        <end position="64"/>
    </location>
</feature>
<feature type="domain" description="CN hydrolase" evidence="10">
    <location>
        <begin position="199"/>
        <end position="454"/>
    </location>
</feature>
<comment type="function">
    <text evidence="8">Catalyzes the phospholipid dependent N-acylation of the N-terminal cysteine of apolipoprotein, the last step in lipoprotein maturation.</text>
</comment>
<dbReference type="RefSeq" id="WP_378585366.1">
    <property type="nucleotide sequence ID" value="NZ_JBHSKD010000002.1"/>
</dbReference>
<dbReference type="PANTHER" id="PTHR38686">
    <property type="entry name" value="APOLIPOPROTEIN N-ACYLTRANSFERASE"/>
    <property type="match status" value="1"/>
</dbReference>
<dbReference type="CDD" id="cd07571">
    <property type="entry name" value="ALP_N-acyl_transferase"/>
    <property type="match status" value="1"/>
</dbReference>
<organism evidence="11 12">
    <name type="scientific">Nocardioides taihuensis</name>
    <dbReference type="NCBI Taxonomy" id="1835606"/>
    <lineage>
        <taxon>Bacteria</taxon>
        <taxon>Bacillati</taxon>
        <taxon>Actinomycetota</taxon>
        <taxon>Actinomycetes</taxon>
        <taxon>Propionibacteriales</taxon>
        <taxon>Nocardioidaceae</taxon>
        <taxon>Nocardioides</taxon>
    </lineage>
</organism>
<keyword evidence="5 8" id="KW-1133">Transmembrane helix</keyword>
<dbReference type="EC" id="2.3.1.269" evidence="8"/>
<feature type="transmembrane region" description="Helical" evidence="8">
    <location>
        <begin position="70"/>
        <end position="90"/>
    </location>
</feature>
<evidence type="ECO:0000256" key="6">
    <source>
        <dbReference type="ARBA" id="ARBA00023136"/>
    </source>
</evidence>
<evidence type="ECO:0000256" key="1">
    <source>
        <dbReference type="ARBA" id="ARBA00004651"/>
    </source>
</evidence>
<dbReference type="InterPro" id="IPR004563">
    <property type="entry name" value="Apolipo_AcylTrfase"/>
</dbReference>
<feature type="region of interest" description="Disordered" evidence="9">
    <location>
        <begin position="493"/>
        <end position="512"/>
    </location>
</feature>
<comment type="similarity">
    <text evidence="8">Belongs to the CN hydrolase family. Apolipoprotein N-acyltransferase subfamily.</text>
</comment>
<comment type="catalytic activity">
    <reaction evidence="8">
        <text>N-terminal S-1,2-diacyl-sn-glyceryl-L-cysteinyl-[lipoprotein] + a glycerophospholipid = N-acyl-S-1,2-diacyl-sn-glyceryl-L-cysteinyl-[lipoprotein] + a 2-acyl-sn-glycero-3-phospholipid + H(+)</text>
        <dbReference type="Rhea" id="RHEA:48228"/>
        <dbReference type="Rhea" id="RHEA-COMP:14681"/>
        <dbReference type="Rhea" id="RHEA-COMP:14684"/>
        <dbReference type="ChEBI" id="CHEBI:15378"/>
        <dbReference type="ChEBI" id="CHEBI:136912"/>
        <dbReference type="ChEBI" id="CHEBI:140656"/>
        <dbReference type="ChEBI" id="CHEBI:140657"/>
        <dbReference type="ChEBI" id="CHEBI:140660"/>
        <dbReference type="EC" id="2.3.1.269"/>
    </reaction>
</comment>
<dbReference type="InterPro" id="IPR036526">
    <property type="entry name" value="C-N_Hydrolase_sf"/>
</dbReference>
<dbReference type="Proteomes" id="UP001596087">
    <property type="component" value="Unassembled WGS sequence"/>
</dbReference>
<comment type="subcellular location">
    <subcellularLocation>
        <location evidence="1 8">Cell membrane</location>
        <topology evidence="1 8">Multi-pass membrane protein</topology>
    </subcellularLocation>
</comment>
<dbReference type="EMBL" id="JBHSKD010000002">
    <property type="protein sequence ID" value="MFC5175107.1"/>
    <property type="molecule type" value="Genomic_DNA"/>
</dbReference>
<evidence type="ECO:0000259" key="10">
    <source>
        <dbReference type="PROSITE" id="PS50263"/>
    </source>
</evidence>
<keyword evidence="12" id="KW-1185">Reference proteome</keyword>
<dbReference type="InterPro" id="IPR003010">
    <property type="entry name" value="C-N_Hydrolase"/>
</dbReference>
<evidence type="ECO:0000313" key="12">
    <source>
        <dbReference type="Proteomes" id="UP001596087"/>
    </source>
</evidence>
<feature type="transmembrane region" description="Helical" evidence="8">
    <location>
        <begin position="22"/>
        <end position="38"/>
    </location>
</feature>
<dbReference type="NCBIfam" id="TIGR00546">
    <property type="entry name" value="lnt"/>
    <property type="match status" value="1"/>
</dbReference>
<dbReference type="HAMAP" id="MF_01148">
    <property type="entry name" value="Lnt"/>
    <property type="match status" value="1"/>
</dbReference>
<evidence type="ECO:0000256" key="2">
    <source>
        <dbReference type="ARBA" id="ARBA00022475"/>
    </source>
</evidence>
<evidence type="ECO:0000256" key="9">
    <source>
        <dbReference type="SAM" id="MobiDB-lite"/>
    </source>
</evidence>
<gene>
    <name evidence="8 11" type="primary">lnt</name>
    <name evidence="11" type="ORF">ACFPGP_00395</name>
</gene>
<keyword evidence="3 8" id="KW-0808">Transferase</keyword>